<proteinExistence type="predicted"/>
<feature type="region of interest" description="Disordered" evidence="6">
    <location>
        <begin position="78"/>
        <end position="139"/>
    </location>
</feature>
<evidence type="ECO:0000256" key="2">
    <source>
        <dbReference type="ARBA" id="ARBA00023015"/>
    </source>
</evidence>
<feature type="domain" description="WRKY" evidence="7">
    <location>
        <begin position="197"/>
        <end position="238"/>
    </location>
</feature>
<name>A0ABS8SD62_DATST</name>
<keyword evidence="5" id="KW-0539">Nucleus</keyword>
<evidence type="ECO:0000256" key="5">
    <source>
        <dbReference type="ARBA" id="ARBA00023242"/>
    </source>
</evidence>
<dbReference type="SUPFAM" id="SSF118290">
    <property type="entry name" value="WRKY DNA-binding domain"/>
    <property type="match status" value="1"/>
</dbReference>
<feature type="region of interest" description="Disordered" evidence="6">
    <location>
        <begin position="234"/>
        <end position="257"/>
    </location>
</feature>
<evidence type="ECO:0000313" key="9">
    <source>
        <dbReference type="Proteomes" id="UP000823775"/>
    </source>
</evidence>
<dbReference type="Pfam" id="PF03106">
    <property type="entry name" value="WRKY"/>
    <property type="match status" value="1"/>
</dbReference>
<evidence type="ECO:0000259" key="7">
    <source>
        <dbReference type="PROSITE" id="PS50811"/>
    </source>
</evidence>
<evidence type="ECO:0000256" key="3">
    <source>
        <dbReference type="ARBA" id="ARBA00023125"/>
    </source>
</evidence>
<dbReference type="PANTHER" id="PTHR31221">
    <property type="entry name" value="WRKY TRANSCRIPTION FACTOR PROTEIN 1-RELATED"/>
    <property type="match status" value="1"/>
</dbReference>
<dbReference type="PANTHER" id="PTHR31221:SF130">
    <property type="entry name" value="WRKY TRANSCRIPTION FACTOR 3-RELATED"/>
    <property type="match status" value="1"/>
</dbReference>
<dbReference type="InterPro" id="IPR036576">
    <property type="entry name" value="WRKY_dom_sf"/>
</dbReference>
<sequence>MGSSHLARALLECHISKCLLNLQLRLRRLSLKCTSSLTIHLLQGQLHHQCHSSSPTHIKCAANQQIPPALDHNIVKESSDVSLSDQRSEPASFAVDKPADDGYNCGSMAEEPSNDQTSGSSDSGREVGNAETRVDARDTDELTKSGGLLKYKLQRQLVLTGLLQNLGSLFKQPVKLIYWMMVIGGESMARRLLKETYPRSYYKCTSQGCNVRKHVERAASDPKAVITTYEGKHNHDVPAARNSSHNTANNSMSQLRPHNPVVNKPAAMQRTDFPSNEQQPIALLRFKEEQITWTQSFIPAWHRQGSQ</sequence>
<dbReference type="SMART" id="SM00774">
    <property type="entry name" value="WRKY"/>
    <property type="match status" value="1"/>
</dbReference>
<reference evidence="8 9" key="1">
    <citation type="journal article" date="2021" name="BMC Genomics">
        <title>Datura genome reveals duplications of psychoactive alkaloid biosynthetic genes and high mutation rate following tissue culture.</title>
        <authorList>
            <person name="Rajewski A."/>
            <person name="Carter-House D."/>
            <person name="Stajich J."/>
            <person name="Litt A."/>
        </authorList>
    </citation>
    <scope>NUCLEOTIDE SEQUENCE [LARGE SCALE GENOMIC DNA]</scope>
    <source>
        <strain evidence="8">AR-01</strain>
    </source>
</reference>
<dbReference type="EMBL" id="JACEIK010000426">
    <property type="protein sequence ID" value="MCD7456818.1"/>
    <property type="molecule type" value="Genomic_DNA"/>
</dbReference>
<dbReference type="PROSITE" id="PS50811">
    <property type="entry name" value="WRKY"/>
    <property type="match status" value="1"/>
</dbReference>
<dbReference type="Proteomes" id="UP000823775">
    <property type="component" value="Unassembled WGS sequence"/>
</dbReference>
<comment type="caution">
    <text evidence="8">The sequence shown here is derived from an EMBL/GenBank/DDBJ whole genome shotgun (WGS) entry which is preliminary data.</text>
</comment>
<keyword evidence="9" id="KW-1185">Reference proteome</keyword>
<gene>
    <name evidence="8" type="ORF">HAX54_033301</name>
</gene>
<keyword evidence="3" id="KW-0238">DNA-binding</keyword>
<evidence type="ECO:0000256" key="1">
    <source>
        <dbReference type="ARBA" id="ARBA00004123"/>
    </source>
</evidence>
<dbReference type="Gene3D" id="2.20.25.80">
    <property type="entry name" value="WRKY domain"/>
    <property type="match status" value="1"/>
</dbReference>
<dbReference type="InterPro" id="IPR003657">
    <property type="entry name" value="WRKY_dom"/>
</dbReference>
<organism evidence="8 9">
    <name type="scientific">Datura stramonium</name>
    <name type="common">Jimsonweed</name>
    <name type="synonym">Common thornapple</name>
    <dbReference type="NCBI Taxonomy" id="4076"/>
    <lineage>
        <taxon>Eukaryota</taxon>
        <taxon>Viridiplantae</taxon>
        <taxon>Streptophyta</taxon>
        <taxon>Embryophyta</taxon>
        <taxon>Tracheophyta</taxon>
        <taxon>Spermatophyta</taxon>
        <taxon>Magnoliopsida</taxon>
        <taxon>eudicotyledons</taxon>
        <taxon>Gunneridae</taxon>
        <taxon>Pentapetalae</taxon>
        <taxon>asterids</taxon>
        <taxon>lamiids</taxon>
        <taxon>Solanales</taxon>
        <taxon>Solanaceae</taxon>
        <taxon>Solanoideae</taxon>
        <taxon>Datureae</taxon>
        <taxon>Datura</taxon>
    </lineage>
</organism>
<feature type="compositionally biased region" description="Polar residues" evidence="6">
    <location>
        <begin position="241"/>
        <end position="256"/>
    </location>
</feature>
<protein>
    <recommendedName>
        <fullName evidence="7">WRKY domain-containing protein</fullName>
    </recommendedName>
</protein>
<dbReference type="InterPro" id="IPR044810">
    <property type="entry name" value="WRKY_plant"/>
</dbReference>
<evidence type="ECO:0000256" key="4">
    <source>
        <dbReference type="ARBA" id="ARBA00023163"/>
    </source>
</evidence>
<comment type="subcellular location">
    <subcellularLocation>
        <location evidence="1">Nucleus</location>
    </subcellularLocation>
</comment>
<accession>A0ABS8SD62</accession>
<keyword evidence="4" id="KW-0804">Transcription</keyword>
<evidence type="ECO:0000313" key="8">
    <source>
        <dbReference type="EMBL" id="MCD7456818.1"/>
    </source>
</evidence>
<evidence type="ECO:0000256" key="6">
    <source>
        <dbReference type="SAM" id="MobiDB-lite"/>
    </source>
</evidence>
<keyword evidence="2" id="KW-0805">Transcription regulation</keyword>